<feature type="transmembrane region" description="Helical" evidence="1">
    <location>
        <begin position="76"/>
        <end position="96"/>
    </location>
</feature>
<dbReference type="RefSeq" id="WP_307414224.1">
    <property type="nucleotide sequence ID" value="NZ_JAUSTW010000019.1"/>
</dbReference>
<keyword evidence="1" id="KW-0472">Membrane</keyword>
<keyword evidence="3" id="KW-1185">Reference proteome</keyword>
<comment type="caution">
    <text evidence="2">The sequence shown here is derived from an EMBL/GenBank/DDBJ whole genome shotgun (WGS) entry which is preliminary data.</text>
</comment>
<protein>
    <submittedName>
        <fullName evidence="2">Uncharacterized protein</fullName>
    </submittedName>
</protein>
<organism evidence="2 3">
    <name type="scientific">Neobacillus ginsengisoli</name>
    <dbReference type="NCBI Taxonomy" id="904295"/>
    <lineage>
        <taxon>Bacteria</taxon>
        <taxon>Bacillati</taxon>
        <taxon>Bacillota</taxon>
        <taxon>Bacilli</taxon>
        <taxon>Bacillales</taxon>
        <taxon>Bacillaceae</taxon>
        <taxon>Neobacillus</taxon>
    </lineage>
</organism>
<feature type="transmembrane region" description="Helical" evidence="1">
    <location>
        <begin position="36"/>
        <end position="55"/>
    </location>
</feature>
<feature type="transmembrane region" description="Helical" evidence="1">
    <location>
        <begin position="7"/>
        <end position="30"/>
    </location>
</feature>
<evidence type="ECO:0000313" key="3">
    <source>
        <dbReference type="Proteomes" id="UP001224122"/>
    </source>
</evidence>
<name>A0ABT9Y316_9BACI</name>
<keyword evidence="1" id="KW-0812">Transmembrane</keyword>
<dbReference type="EMBL" id="JAUSTW010000019">
    <property type="protein sequence ID" value="MDQ0202225.1"/>
    <property type="molecule type" value="Genomic_DNA"/>
</dbReference>
<evidence type="ECO:0000256" key="1">
    <source>
        <dbReference type="SAM" id="Phobius"/>
    </source>
</evidence>
<gene>
    <name evidence="2" type="ORF">J2S10_005459</name>
</gene>
<accession>A0ABT9Y316</accession>
<proteinExistence type="predicted"/>
<sequence>MKALLELVRIAFIFVFFVGILSAFITFLYSKLGTDTSTYGWMIIIAIIIFFFVLYRNKYQFSGWYTGKRKKLPKKVSLVLISVSILLLLLPCILSFSNTKTERISSASWSYPFVV</sequence>
<reference evidence="2 3" key="1">
    <citation type="submission" date="2023-07" db="EMBL/GenBank/DDBJ databases">
        <title>Genomic Encyclopedia of Type Strains, Phase IV (KMG-IV): sequencing the most valuable type-strain genomes for metagenomic binning, comparative biology and taxonomic classification.</title>
        <authorList>
            <person name="Goeker M."/>
        </authorList>
    </citation>
    <scope>NUCLEOTIDE SEQUENCE [LARGE SCALE GENOMIC DNA]</scope>
    <source>
        <strain evidence="2 3">DSM 27594</strain>
    </source>
</reference>
<evidence type="ECO:0000313" key="2">
    <source>
        <dbReference type="EMBL" id="MDQ0202225.1"/>
    </source>
</evidence>
<dbReference type="Proteomes" id="UP001224122">
    <property type="component" value="Unassembled WGS sequence"/>
</dbReference>
<keyword evidence="1" id="KW-1133">Transmembrane helix</keyword>